<dbReference type="VEuPathDB" id="FungiDB:AJ78_07143"/>
<proteinExistence type="predicted"/>
<organism evidence="1 2">
    <name type="scientific">Emergomyces pasteurianus Ep9510</name>
    <dbReference type="NCBI Taxonomy" id="1447872"/>
    <lineage>
        <taxon>Eukaryota</taxon>
        <taxon>Fungi</taxon>
        <taxon>Dikarya</taxon>
        <taxon>Ascomycota</taxon>
        <taxon>Pezizomycotina</taxon>
        <taxon>Eurotiomycetes</taxon>
        <taxon>Eurotiomycetidae</taxon>
        <taxon>Onygenales</taxon>
        <taxon>Ajellomycetaceae</taxon>
        <taxon>Emergomyces</taxon>
    </lineage>
</organism>
<evidence type="ECO:0000313" key="1">
    <source>
        <dbReference type="EMBL" id="OJD12237.1"/>
    </source>
</evidence>
<protein>
    <submittedName>
        <fullName evidence="1">Uncharacterized protein</fullName>
    </submittedName>
</protein>
<reference evidence="1 2" key="1">
    <citation type="submission" date="2015-07" db="EMBL/GenBank/DDBJ databases">
        <title>Emmonsia species relationships and genome sequence.</title>
        <authorList>
            <consortium name="The Broad Institute Genomics Platform"/>
            <person name="Cuomo C.A."/>
            <person name="Munoz J.F."/>
            <person name="Imamovic A."/>
            <person name="Priest M.E."/>
            <person name="Young S."/>
            <person name="Clay O.K."/>
            <person name="McEwen J.G."/>
        </authorList>
    </citation>
    <scope>NUCLEOTIDE SEQUENCE [LARGE SCALE GENOMIC DNA]</scope>
    <source>
        <strain evidence="1 2">UAMH 9510</strain>
    </source>
</reference>
<accession>A0A1J9QAN5</accession>
<dbReference type="EMBL" id="LGRN01000431">
    <property type="protein sequence ID" value="OJD12237.1"/>
    <property type="molecule type" value="Genomic_DNA"/>
</dbReference>
<keyword evidence="2" id="KW-1185">Reference proteome</keyword>
<sequence length="94" mass="10083">MAPRSKAVVASAKSKIIPQISANLSNTLSTFGPTSAQYSAVLEMLRESIRELELMGEVETKQEIVALNRGGGDDAPTADVIEALRELLEKGLRV</sequence>
<dbReference type="AlphaFoldDB" id="A0A1J9QAN5"/>
<evidence type="ECO:0000313" key="2">
    <source>
        <dbReference type="Proteomes" id="UP000182235"/>
    </source>
</evidence>
<gene>
    <name evidence="1" type="ORF">AJ78_07143</name>
</gene>
<dbReference type="Proteomes" id="UP000182235">
    <property type="component" value="Unassembled WGS sequence"/>
</dbReference>
<dbReference type="OrthoDB" id="4472639at2759"/>
<comment type="caution">
    <text evidence="1">The sequence shown here is derived from an EMBL/GenBank/DDBJ whole genome shotgun (WGS) entry which is preliminary data.</text>
</comment>
<name>A0A1J9QAN5_9EURO</name>